<organism evidence="1 2">
    <name type="scientific">Xenorhabdus budapestensis</name>
    <dbReference type="NCBI Taxonomy" id="290110"/>
    <lineage>
        <taxon>Bacteria</taxon>
        <taxon>Pseudomonadati</taxon>
        <taxon>Pseudomonadota</taxon>
        <taxon>Gammaproteobacteria</taxon>
        <taxon>Enterobacterales</taxon>
        <taxon>Morganellaceae</taxon>
        <taxon>Xenorhabdus</taxon>
    </lineage>
</organism>
<accession>A0A2D0IP42</accession>
<evidence type="ECO:0000313" key="2">
    <source>
        <dbReference type="Proteomes" id="UP000225833"/>
    </source>
</evidence>
<gene>
    <name evidence="1" type="ORF">Xbud_03543</name>
</gene>
<proteinExistence type="predicted"/>
<evidence type="ECO:0000313" key="1">
    <source>
        <dbReference type="EMBL" id="PHM23557.1"/>
    </source>
</evidence>
<dbReference type="EMBL" id="NIBS01000035">
    <property type="protein sequence ID" value="PHM23557.1"/>
    <property type="molecule type" value="Genomic_DNA"/>
</dbReference>
<sequence length="72" mass="8082">MNQLGLSVRQRQHYRAPRKGKAISTVCHLLNRNFNPLAPNEVWAGDITYLKTPEGLNESVSLTSAVIRLCFS</sequence>
<protein>
    <submittedName>
        <fullName evidence="1">Transposase OrfAB, subunit B</fullName>
    </submittedName>
</protein>
<dbReference type="AlphaFoldDB" id="A0A2D0IP42"/>
<comment type="caution">
    <text evidence="1">The sequence shown here is derived from an EMBL/GenBank/DDBJ whole genome shotgun (WGS) entry which is preliminary data.</text>
</comment>
<reference evidence="1 2" key="1">
    <citation type="journal article" date="2017" name="Nat. Microbiol.">
        <title>Natural product diversity associated with the nematode symbionts Photorhabdus and Xenorhabdus.</title>
        <authorList>
            <person name="Tobias N.J."/>
            <person name="Wolff H."/>
            <person name="Djahanschiri B."/>
            <person name="Grundmann F."/>
            <person name="Kronenwerth M."/>
            <person name="Shi Y.M."/>
            <person name="Simonyi S."/>
            <person name="Grun P."/>
            <person name="Shapiro-Ilan D."/>
            <person name="Pidot S.J."/>
            <person name="Stinear T.P."/>
            <person name="Ebersberger I."/>
            <person name="Bode H.B."/>
        </authorList>
    </citation>
    <scope>NUCLEOTIDE SEQUENCE [LARGE SCALE GENOMIC DNA]</scope>
    <source>
        <strain evidence="1 2">DSM 16342</strain>
    </source>
</reference>
<name>A0A2D0IP42_XENBU</name>
<dbReference type="Proteomes" id="UP000225833">
    <property type="component" value="Unassembled WGS sequence"/>
</dbReference>